<dbReference type="RefSeq" id="WP_230338416.1">
    <property type="nucleotide sequence ID" value="NZ_CP069798.1"/>
</dbReference>
<dbReference type="CDD" id="cd03443">
    <property type="entry name" value="PaaI_thioesterase"/>
    <property type="match status" value="1"/>
</dbReference>
<accession>A0A892ZHA3</accession>
<evidence type="ECO:0000313" key="1">
    <source>
        <dbReference type="EMBL" id="QRQ81126.1"/>
    </source>
</evidence>
<dbReference type="Gene3D" id="3.10.129.10">
    <property type="entry name" value="Hotdog Thioesterase"/>
    <property type="match status" value="1"/>
</dbReference>
<dbReference type="EMBL" id="CP069798">
    <property type="protein sequence ID" value="QRQ81126.1"/>
    <property type="molecule type" value="Genomic_DNA"/>
</dbReference>
<name>A0A892ZHA3_9NEIS</name>
<organism evidence="1 2">
    <name type="scientific">Paralysiella testudinis</name>
    <dbReference type="NCBI Taxonomy" id="2809020"/>
    <lineage>
        <taxon>Bacteria</taxon>
        <taxon>Pseudomonadati</taxon>
        <taxon>Pseudomonadota</taxon>
        <taxon>Betaproteobacteria</taxon>
        <taxon>Neisseriales</taxon>
        <taxon>Neisseriaceae</taxon>
        <taxon>Paralysiella</taxon>
    </lineage>
</organism>
<keyword evidence="2" id="KW-1185">Reference proteome</keyword>
<sequence length="169" mass="19225">MRIENTMARQLRQLDKFPAGWKVWLQTQIMGRFVPFLKTAGLRFERISHEEVCVSVQNRKKIQNHINGVHACAMALLAETATGFVTNMNTPDDKLILLKAMHINYTRRSVGNMRAVAQINDEQAAMIAQEERGNLVVPCTVYDDSGEQPVEVEMTWAWVPKQKKEDAAV</sequence>
<dbReference type="InterPro" id="IPR027961">
    <property type="entry name" value="DUF4442"/>
</dbReference>
<dbReference type="KEGG" id="ptes:JQU52_10385"/>
<gene>
    <name evidence="1" type="ORF">JQU52_10385</name>
</gene>
<dbReference type="Pfam" id="PF14539">
    <property type="entry name" value="DUF4442"/>
    <property type="match status" value="1"/>
</dbReference>
<evidence type="ECO:0000313" key="2">
    <source>
        <dbReference type="Proteomes" id="UP000653156"/>
    </source>
</evidence>
<dbReference type="AlphaFoldDB" id="A0A892ZHA3"/>
<dbReference type="Proteomes" id="UP000653156">
    <property type="component" value="Chromosome"/>
</dbReference>
<proteinExistence type="predicted"/>
<dbReference type="InterPro" id="IPR029069">
    <property type="entry name" value="HotDog_dom_sf"/>
</dbReference>
<dbReference type="SUPFAM" id="SSF54637">
    <property type="entry name" value="Thioesterase/thiol ester dehydrase-isomerase"/>
    <property type="match status" value="1"/>
</dbReference>
<protein>
    <submittedName>
        <fullName evidence="1">DUF4442 domain-containing protein</fullName>
    </submittedName>
</protein>
<reference evidence="1" key="1">
    <citation type="submission" date="2021-02" db="EMBL/GenBank/DDBJ databases">
        <title>Neisseriaceae sp. 26B isolated from the cloaca of a Common Toad-headed Turtle (Mesoclemmys nasuta).</title>
        <authorList>
            <person name="Spergser J."/>
            <person name="Busse H.-J."/>
        </authorList>
    </citation>
    <scope>NUCLEOTIDE SEQUENCE</scope>
    <source>
        <strain evidence="1">26B</strain>
    </source>
</reference>